<proteinExistence type="predicted"/>
<evidence type="ECO:0000313" key="11">
    <source>
        <dbReference type="EMBL" id="KAK6754760.1"/>
    </source>
</evidence>
<feature type="transmembrane region" description="Helical" evidence="9">
    <location>
        <begin position="285"/>
        <end position="308"/>
    </location>
</feature>
<keyword evidence="12" id="KW-1185">Reference proteome</keyword>
<evidence type="ECO:0000256" key="1">
    <source>
        <dbReference type="ARBA" id="ARBA00004651"/>
    </source>
</evidence>
<protein>
    <recommendedName>
        <fullName evidence="10">G-protein coupled receptors family 1 profile domain-containing protein</fullName>
    </recommendedName>
</protein>
<dbReference type="PANTHER" id="PTHR24230:SF49">
    <property type="entry name" value="G-PROTEIN COUPLED RECEPTORS FAMILY 1 PROFILE DOMAIN-CONTAINING PROTEIN"/>
    <property type="match status" value="1"/>
</dbReference>
<dbReference type="EMBL" id="JAVFWL010000005">
    <property type="protein sequence ID" value="KAK6754760.1"/>
    <property type="molecule type" value="Genomic_DNA"/>
</dbReference>
<evidence type="ECO:0000259" key="10">
    <source>
        <dbReference type="PROSITE" id="PS50262"/>
    </source>
</evidence>
<evidence type="ECO:0000256" key="6">
    <source>
        <dbReference type="ARBA" id="ARBA00023136"/>
    </source>
</evidence>
<dbReference type="Gene3D" id="1.20.1070.10">
    <property type="entry name" value="Rhodopsin 7-helix transmembrane proteins"/>
    <property type="match status" value="1"/>
</dbReference>
<organism evidence="11 12">
    <name type="scientific">Necator americanus</name>
    <name type="common">Human hookworm</name>
    <dbReference type="NCBI Taxonomy" id="51031"/>
    <lineage>
        <taxon>Eukaryota</taxon>
        <taxon>Metazoa</taxon>
        <taxon>Ecdysozoa</taxon>
        <taxon>Nematoda</taxon>
        <taxon>Chromadorea</taxon>
        <taxon>Rhabditida</taxon>
        <taxon>Rhabditina</taxon>
        <taxon>Rhabditomorpha</taxon>
        <taxon>Strongyloidea</taxon>
        <taxon>Ancylostomatidae</taxon>
        <taxon>Bunostominae</taxon>
        <taxon>Necator</taxon>
    </lineage>
</organism>
<feature type="transmembrane region" description="Helical" evidence="9">
    <location>
        <begin position="53"/>
        <end position="80"/>
    </location>
</feature>
<sequence>MDNTTSSGAVMRHEASDYIQMVLFLSFMAIGLPVNISTLIYMLRRYRHAKSFLLLLHINLNISDILVLGVYVPGLIGWLITLEWKGGALLCKVMRFVDVFVLAISSNIMVCIALYRLYALRYPLWISAVGHSRVPRMLLLAWGTGVVSMLPQLYVWREVNFGNFHQCVTMWTEKINLGGGNRTLMTDMDFKLMKLYGIQNAFITFYVPLVILVVCYVLILKDIYKTLNASEPEMSSALYLSELSKLSTFNKRWPKKEKESTVSLTTRTIRGQDKLRRAKVRSLRITLLLILVYVITWLPNNLLSWWMVISFDSYRDHQDATYPLAFLVVLNSVINPFIYGRCQGLKLMFGCSQIEKRPKKVCSMLRC</sequence>
<dbReference type="PANTHER" id="PTHR24230">
    <property type="entry name" value="G-PROTEIN COUPLED RECEPTOR"/>
    <property type="match status" value="1"/>
</dbReference>
<accession>A0ABR1DWF7</accession>
<dbReference type="InterPro" id="IPR000276">
    <property type="entry name" value="GPCR_Rhodpsn"/>
</dbReference>
<feature type="transmembrane region" description="Helical" evidence="9">
    <location>
        <begin position="138"/>
        <end position="156"/>
    </location>
</feature>
<keyword evidence="2" id="KW-1003">Cell membrane</keyword>
<evidence type="ECO:0000256" key="4">
    <source>
        <dbReference type="ARBA" id="ARBA00022989"/>
    </source>
</evidence>
<evidence type="ECO:0000256" key="9">
    <source>
        <dbReference type="SAM" id="Phobius"/>
    </source>
</evidence>
<dbReference type="PROSITE" id="PS50262">
    <property type="entry name" value="G_PROTEIN_RECEP_F1_2"/>
    <property type="match status" value="1"/>
</dbReference>
<name>A0ABR1DWF7_NECAM</name>
<feature type="transmembrane region" description="Helical" evidence="9">
    <location>
        <begin position="198"/>
        <end position="219"/>
    </location>
</feature>
<dbReference type="SUPFAM" id="SSF81321">
    <property type="entry name" value="Family A G protein-coupled receptor-like"/>
    <property type="match status" value="1"/>
</dbReference>
<evidence type="ECO:0000256" key="2">
    <source>
        <dbReference type="ARBA" id="ARBA00022475"/>
    </source>
</evidence>
<comment type="caution">
    <text evidence="11">The sequence shown here is derived from an EMBL/GenBank/DDBJ whole genome shotgun (WGS) entry which is preliminary data.</text>
</comment>
<keyword evidence="4 9" id="KW-1133">Transmembrane helix</keyword>
<comment type="subcellular location">
    <subcellularLocation>
        <location evidence="1">Cell membrane</location>
        <topology evidence="1">Multi-pass membrane protein</topology>
    </subcellularLocation>
</comment>
<keyword evidence="8" id="KW-0807">Transducer</keyword>
<evidence type="ECO:0000256" key="7">
    <source>
        <dbReference type="ARBA" id="ARBA00023170"/>
    </source>
</evidence>
<keyword evidence="3 9" id="KW-0812">Transmembrane</keyword>
<feature type="transmembrane region" description="Helical" evidence="9">
    <location>
        <begin position="18"/>
        <end position="41"/>
    </location>
</feature>
<keyword evidence="6 9" id="KW-0472">Membrane</keyword>
<feature type="transmembrane region" description="Helical" evidence="9">
    <location>
        <begin position="100"/>
        <end position="118"/>
    </location>
</feature>
<evidence type="ECO:0000256" key="3">
    <source>
        <dbReference type="ARBA" id="ARBA00022692"/>
    </source>
</evidence>
<reference evidence="11 12" key="1">
    <citation type="submission" date="2023-08" db="EMBL/GenBank/DDBJ databases">
        <title>A Necator americanus chromosomal reference genome.</title>
        <authorList>
            <person name="Ilik V."/>
            <person name="Petrzelkova K.J."/>
            <person name="Pardy F."/>
            <person name="Fuh T."/>
            <person name="Niatou-Singa F.S."/>
            <person name="Gouil Q."/>
            <person name="Baker L."/>
            <person name="Ritchie M.E."/>
            <person name="Jex A.R."/>
            <person name="Gazzola D."/>
            <person name="Li H."/>
            <person name="Toshio Fujiwara R."/>
            <person name="Zhan B."/>
            <person name="Aroian R.V."/>
            <person name="Pafco B."/>
            <person name="Schwarz E.M."/>
        </authorList>
    </citation>
    <scope>NUCLEOTIDE SEQUENCE [LARGE SCALE GENOMIC DNA]</scope>
    <source>
        <strain evidence="11 12">Aroian</strain>
        <tissue evidence="11">Whole animal</tissue>
    </source>
</reference>
<dbReference type="PRINTS" id="PR00237">
    <property type="entry name" value="GPCRRHODOPSN"/>
</dbReference>
<gene>
    <name evidence="11" type="primary">Necator_chrV.g18425</name>
    <name evidence="11" type="ORF">RB195_013634</name>
</gene>
<evidence type="ECO:0000256" key="5">
    <source>
        <dbReference type="ARBA" id="ARBA00023040"/>
    </source>
</evidence>
<evidence type="ECO:0000256" key="8">
    <source>
        <dbReference type="ARBA" id="ARBA00023224"/>
    </source>
</evidence>
<feature type="domain" description="G-protein coupled receptors family 1 profile" evidence="10">
    <location>
        <begin position="34"/>
        <end position="339"/>
    </location>
</feature>
<dbReference type="Pfam" id="PF00001">
    <property type="entry name" value="7tm_1"/>
    <property type="match status" value="1"/>
</dbReference>
<dbReference type="Proteomes" id="UP001303046">
    <property type="component" value="Unassembled WGS sequence"/>
</dbReference>
<evidence type="ECO:0000313" key="12">
    <source>
        <dbReference type="Proteomes" id="UP001303046"/>
    </source>
</evidence>
<feature type="transmembrane region" description="Helical" evidence="9">
    <location>
        <begin position="320"/>
        <end position="339"/>
    </location>
</feature>
<dbReference type="InterPro" id="IPR017452">
    <property type="entry name" value="GPCR_Rhodpsn_7TM"/>
</dbReference>
<keyword evidence="7" id="KW-0675">Receptor</keyword>
<keyword evidence="5" id="KW-0297">G-protein coupled receptor</keyword>